<proteinExistence type="predicted"/>
<evidence type="ECO:0000313" key="2">
    <source>
        <dbReference type="EMBL" id="EJK72300.1"/>
    </source>
</evidence>
<name>K0T3M1_THAOC</name>
<sequence>MASSSNRVGAEARILNAVAQSITFLGETTIDAACSLLNRQSEELFGGDGSSNGNASRTTYTDQFSNLYAKCKAAQDVIMKADEDGILRDPGSVNPSPAAAYRGGHGKPELLPRGHPMPRGPPLSGGQPQTKNSSLMGAPMHRPGRSSQMQRTKSLIQSGNFSAAKKPAMGGHANSHTSAGVGLKRQRSLSSSESFRANSNSLGVKRSSGGKEGEKAQPPPEVAAFLAALNSRKTNAKAARMNRDEDLDPAEYDNEPSASSQKEKAADMIKPPSTGRKRPAPPPTSSRRTPRPKTESAENAEFTTPAVRSNMQVASEGSRSTRSSRRGPATTPIERVYDIGETVYVKAKVDGKLYGAIIKNVDCFSDPSRGRGRRLDEVRGGVQ</sequence>
<feature type="compositionally biased region" description="Polar residues" evidence="1">
    <location>
        <begin position="126"/>
        <end position="135"/>
    </location>
</feature>
<feature type="region of interest" description="Disordered" evidence="1">
    <location>
        <begin position="87"/>
        <end position="329"/>
    </location>
</feature>
<organism evidence="2 3">
    <name type="scientific">Thalassiosira oceanica</name>
    <name type="common">Marine diatom</name>
    <dbReference type="NCBI Taxonomy" id="159749"/>
    <lineage>
        <taxon>Eukaryota</taxon>
        <taxon>Sar</taxon>
        <taxon>Stramenopiles</taxon>
        <taxon>Ochrophyta</taxon>
        <taxon>Bacillariophyta</taxon>
        <taxon>Coscinodiscophyceae</taxon>
        <taxon>Thalassiosirophycidae</taxon>
        <taxon>Thalassiosirales</taxon>
        <taxon>Thalassiosiraceae</taxon>
        <taxon>Thalassiosira</taxon>
    </lineage>
</organism>
<dbReference type="AlphaFoldDB" id="K0T3M1"/>
<feature type="compositionally biased region" description="Polar residues" evidence="1">
    <location>
        <begin position="145"/>
        <end position="161"/>
    </location>
</feature>
<dbReference type="eggNOG" id="ENOG502QZHK">
    <property type="taxonomic scope" value="Eukaryota"/>
</dbReference>
<dbReference type="Proteomes" id="UP000266841">
    <property type="component" value="Unassembled WGS sequence"/>
</dbReference>
<evidence type="ECO:0000313" key="3">
    <source>
        <dbReference type="Proteomes" id="UP000266841"/>
    </source>
</evidence>
<feature type="compositionally biased region" description="Acidic residues" evidence="1">
    <location>
        <begin position="245"/>
        <end position="254"/>
    </location>
</feature>
<comment type="caution">
    <text evidence="2">The sequence shown here is derived from an EMBL/GenBank/DDBJ whole genome shotgun (WGS) entry which is preliminary data.</text>
</comment>
<gene>
    <name evidence="2" type="ORF">THAOC_06176</name>
</gene>
<feature type="compositionally biased region" description="Low complexity" evidence="1">
    <location>
        <begin position="188"/>
        <end position="202"/>
    </location>
</feature>
<evidence type="ECO:0000256" key="1">
    <source>
        <dbReference type="SAM" id="MobiDB-lite"/>
    </source>
</evidence>
<reference evidence="2 3" key="1">
    <citation type="journal article" date="2012" name="Genome Biol.">
        <title>Genome and low-iron response of an oceanic diatom adapted to chronic iron limitation.</title>
        <authorList>
            <person name="Lommer M."/>
            <person name="Specht M."/>
            <person name="Roy A.S."/>
            <person name="Kraemer L."/>
            <person name="Andreson R."/>
            <person name="Gutowska M.A."/>
            <person name="Wolf J."/>
            <person name="Bergner S.V."/>
            <person name="Schilhabel M.B."/>
            <person name="Klostermeier U.C."/>
            <person name="Beiko R.G."/>
            <person name="Rosenstiel P."/>
            <person name="Hippler M."/>
            <person name="Laroche J."/>
        </authorList>
    </citation>
    <scope>NUCLEOTIDE SEQUENCE [LARGE SCALE GENOMIC DNA]</scope>
    <source>
        <strain evidence="2 3">CCMP1005</strain>
    </source>
</reference>
<accession>K0T3M1</accession>
<keyword evidence="3" id="KW-1185">Reference proteome</keyword>
<dbReference type="EMBL" id="AGNL01006054">
    <property type="protein sequence ID" value="EJK72300.1"/>
    <property type="molecule type" value="Genomic_DNA"/>
</dbReference>
<protein>
    <submittedName>
        <fullName evidence="2">Uncharacterized protein</fullName>
    </submittedName>
</protein>
<dbReference type="OMA" id="MGGHANS"/>
<feature type="compositionally biased region" description="Polar residues" evidence="1">
    <location>
        <begin position="306"/>
        <end position="317"/>
    </location>
</feature>